<dbReference type="Proteomes" id="UP000321933">
    <property type="component" value="Unassembled WGS sequence"/>
</dbReference>
<protein>
    <submittedName>
        <fullName evidence="1">Uncharacterized protein</fullName>
    </submittedName>
</protein>
<gene>
    <name evidence="1" type="ORF">FVW59_19380</name>
</gene>
<evidence type="ECO:0000313" key="2">
    <source>
        <dbReference type="Proteomes" id="UP000321933"/>
    </source>
</evidence>
<name>A0A5C8ZKB2_9GAMM</name>
<dbReference type="EMBL" id="VRYZ01000014">
    <property type="protein sequence ID" value="TXS88913.1"/>
    <property type="molecule type" value="Genomic_DNA"/>
</dbReference>
<accession>A0A5C8ZKB2</accession>
<comment type="caution">
    <text evidence="1">The sequence shown here is derived from an EMBL/GenBank/DDBJ whole genome shotgun (WGS) entry which is preliminary data.</text>
</comment>
<dbReference type="RefSeq" id="WP_148066039.1">
    <property type="nucleotide sequence ID" value="NZ_VRYZ01000014.1"/>
</dbReference>
<dbReference type="AlphaFoldDB" id="A0A5C8ZKB2"/>
<dbReference type="OrthoDB" id="1099280at2"/>
<organism evidence="1 2">
    <name type="scientific">Parahaliea aestuarii</name>
    <dbReference type="NCBI Taxonomy" id="1852021"/>
    <lineage>
        <taxon>Bacteria</taxon>
        <taxon>Pseudomonadati</taxon>
        <taxon>Pseudomonadota</taxon>
        <taxon>Gammaproteobacteria</taxon>
        <taxon>Cellvibrionales</taxon>
        <taxon>Halieaceae</taxon>
        <taxon>Parahaliea</taxon>
    </lineage>
</organism>
<proteinExistence type="predicted"/>
<keyword evidence="2" id="KW-1185">Reference proteome</keyword>
<evidence type="ECO:0000313" key="1">
    <source>
        <dbReference type="EMBL" id="TXS88913.1"/>
    </source>
</evidence>
<sequence length="101" mass="11890">MKLLKIEDYCGHFLAENGSYEPIDKISKEDLLRLVNASLGDEEVEFDEYDEASVKNHAHQVIYKSVVRKLISLRERRQEFTDEAARLYLEDYERYKVESTG</sequence>
<reference evidence="1 2" key="1">
    <citation type="submission" date="2019-08" db="EMBL/GenBank/DDBJ databases">
        <title>Parahaliea maris sp. nov., isolated from the surface seawater.</title>
        <authorList>
            <person name="Liu Y."/>
        </authorList>
    </citation>
    <scope>NUCLEOTIDE SEQUENCE [LARGE SCALE GENOMIC DNA]</scope>
    <source>
        <strain evidence="1 2">S2-26</strain>
    </source>
</reference>